<dbReference type="OrthoDB" id="28413at2759"/>
<organism evidence="2 3">
    <name type="scientific">Coptotermes formosanus</name>
    <name type="common">Formosan subterranean termite</name>
    <dbReference type="NCBI Taxonomy" id="36987"/>
    <lineage>
        <taxon>Eukaryota</taxon>
        <taxon>Metazoa</taxon>
        <taxon>Ecdysozoa</taxon>
        <taxon>Arthropoda</taxon>
        <taxon>Hexapoda</taxon>
        <taxon>Insecta</taxon>
        <taxon>Pterygota</taxon>
        <taxon>Neoptera</taxon>
        <taxon>Polyneoptera</taxon>
        <taxon>Dictyoptera</taxon>
        <taxon>Blattodea</taxon>
        <taxon>Blattoidea</taxon>
        <taxon>Termitoidae</taxon>
        <taxon>Rhinotermitidae</taxon>
        <taxon>Coptotermes</taxon>
    </lineage>
</organism>
<accession>A0A6L2Q060</accession>
<evidence type="ECO:0000313" key="2">
    <source>
        <dbReference type="EMBL" id="GFG38196.1"/>
    </source>
</evidence>
<dbReference type="AlphaFoldDB" id="A0A6L2Q060"/>
<keyword evidence="3" id="KW-1185">Reference proteome</keyword>
<feature type="domain" description="PH" evidence="1">
    <location>
        <begin position="23"/>
        <end position="66"/>
    </location>
</feature>
<evidence type="ECO:0000313" key="3">
    <source>
        <dbReference type="Proteomes" id="UP000502823"/>
    </source>
</evidence>
<reference evidence="3" key="1">
    <citation type="submission" date="2020-01" db="EMBL/GenBank/DDBJ databases">
        <title>Draft genome sequence of the Termite Coptotermes fromosanus.</title>
        <authorList>
            <person name="Itakura S."/>
            <person name="Yosikawa Y."/>
            <person name="Umezawa K."/>
        </authorList>
    </citation>
    <scope>NUCLEOTIDE SEQUENCE [LARGE SCALE GENOMIC DNA]</scope>
</reference>
<name>A0A6L2Q060_COPFO</name>
<evidence type="ECO:0000259" key="1">
    <source>
        <dbReference type="Pfam" id="PF16457"/>
    </source>
</evidence>
<gene>
    <name evidence="2" type="ORF">Cfor_03801</name>
</gene>
<dbReference type="InParanoid" id="A0A6L2Q060"/>
<dbReference type="Pfam" id="PF16457">
    <property type="entry name" value="PH_12"/>
    <property type="match status" value="1"/>
</dbReference>
<dbReference type="Proteomes" id="UP000502823">
    <property type="component" value="Unassembled WGS sequence"/>
</dbReference>
<dbReference type="InterPro" id="IPR001849">
    <property type="entry name" value="PH_domain"/>
</dbReference>
<protein>
    <recommendedName>
        <fullName evidence="1">PH domain-containing protein</fullName>
    </recommendedName>
</protein>
<proteinExistence type="predicted"/>
<comment type="caution">
    <text evidence="2">The sequence shown here is derived from an EMBL/GenBank/DDBJ whole genome shotgun (WGS) entry which is preliminary data.</text>
</comment>
<dbReference type="EMBL" id="BLKM01012983">
    <property type="protein sequence ID" value="GFG38196.1"/>
    <property type="molecule type" value="Genomic_DNA"/>
</dbReference>
<sequence>MTRIGVETGICSCGVDVLSRRIGRKTTHQLAFSLTLDSVEVTSLDFVAPDEQVFDYWTDGINALLGNKMLSKETENDLETLLSMDIKLRLLDAEGVDIPQDPPAIPADPPNYDFCYELK</sequence>
<dbReference type="Gene3D" id="6.10.10.90">
    <property type="match status" value="1"/>
</dbReference>